<comment type="subunit">
    <text evidence="6">Homodimer.</text>
</comment>
<evidence type="ECO:0000259" key="7">
    <source>
        <dbReference type="Pfam" id="PF00156"/>
    </source>
</evidence>
<comment type="cofactor">
    <cofactor evidence="6">
        <name>Mg(2+)</name>
        <dbReference type="ChEBI" id="CHEBI:18420"/>
    </cofactor>
</comment>
<dbReference type="CDD" id="cd06223">
    <property type="entry name" value="PRTases_typeI"/>
    <property type="match status" value="1"/>
</dbReference>
<dbReference type="SUPFAM" id="SSF53271">
    <property type="entry name" value="PRTase-like"/>
    <property type="match status" value="1"/>
</dbReference>
<keyword evidence="6" id="KW-0460">Magnesium</keyword>
<evidence type="ECO:0000256" key="3">
    <source>
        <dbReference type="ARBA" id="ARBA00022676"/>
    </source>
</evidence>
<comment type="function">
    <text evidence="6">Catalyzes the transfer of a ribosyl phosphate group from 5-phosphoribose 1-diphosphate to orotate, leading to the formation of orotidine monophosphate (OMP).</text>
</comment>
<sequence length="217" mass="23701">MKHLDLILAEKLLKISAIKLQPENPFTWASGWNSPIYTDNRKTLSYPDVRNFIKVELARNILENFPEVDAIAGVATGAIAQGALVSDALGLPYVYVRAKPKDHGLENLIEGDLRPGSKVVVIEDLVSTGGSSLKAVEAIRNAGCEVAGMVAIFSYEFPVATKAFKEANVNLLTLSNYTALITAALETGFIREKDVDTLREWRKDPSVWSPGVDKADE</sequence>
<evidence type="ECO:0000256" key="2">
    <source>
        <dbReference type="ARBA" id="ARBA00011971"/>
    </source>
</evidence>
<organism evidence="8 9">
    <name type="scientific">Duncaniella freteri</name>
    <dbReference type="NCBI Taxonomy" id="2530391"/>
    <lineage>
        <taxon>Bacteria</taxon>
        <taxon>Pseudomonadati</taxon>
        <taxon>Bacteroidota</taxon>
        <taxon>Bacteroidia</taxon>
        <taxon>Bacteroidales</taxon>
        <taxon>Muribaculaceae</taxon>
        <taxon>Duncaniella</taxon>
    </lineage>
</organism>
<dbReference type="Gene3D" id="3.40.50.2020">
    <property type="match status" value="1"/>
</dbReference>
<dbReference type="InterPro" id="IPR029057">
    <property type="entry name" value="PRTase-like"/>
</dbReference>
<evidence type="ECO:0000313" key="8">
    <source>
        <dbReference type="EMBL" id="TGG40401.1"/>
    </source>
</evidence>
<dbReference type="InterPro" id="IPR000836">
    <property type="entry name" value="PRTase_dom"/>
</dbReference>
<comment type="catalytic activity">
    <reaction evidence="6">
        <text>orotidine 5'-phosphate + diphosphate = orotate + 5-phospho-alpha-D-ribose 1-diphosphate</text>
        <dbReference type="Rhea" id="RHEA:10380"/>
        <dbReference type="ChEBI" id="CHEBI:30839"/>
        <dbReference type="ChEBI" id="CHEBI:33019"/>
        <dbReference type="ChEBI" id="CHEBI:57538"/>
        <dbReference type="ChEBI" id="CHEBI:58017"/>
        <dbReference type="EC" id="2.4.2.10"/>
    </reaction>
</comment>
<keyword evidence="9" id="KW-1185">Reference proteome</keyword>
<gene>
    <name evidence="6" type="primary">pyrE</name>
    <name evidence="8" type="ORF">EZ315_06775</name>
</gene>
<comment type="caution">
    <text evidence="6">Lacks conserved residue(s) required for the propagation of feature annotation.</text>
</comment>
<dbReference type="UniPathway" id="UPA00070">
    <property type="reaction ID" value="UER00119"/>
</dbReference>
<dbReference type="Proteomes" id="UP000297635">
    <property type="component" value="Unassembled WGS sequence"/>
</dbReference>
<evidence type="ECO:0000256" key="5">
    <source>
        <dbReference type="ARBA" id="ARBA00022975"/>
    </source>
</evidence>
<comment type="pathway">
    <text evidence="1 6">Pyrimidine metabolism; UMP biosynthesis via de novo pathway; UMP from orotate: step 1/2.</text>
</comment>
<dbReference type="GO" id="GO:0000287">
    <property type="term" value="F:magnesium ion binding"/>
    <property type="evidence" value="ECO:0007669"/>
    <property type="project" value="UniProtKB-UniRule"/>
</dbReference>
<evidence type="ECO:0000256" key="1">
    <source>
        <dbReference type="ARBA" id="ARBA00004889"/>
    </source>
</evidence>
<dbReference type="AlphaFoldDB" id="A0A4Z0V6C6"/>
<feature type="binding site" evidence="6">
    <location>
        <position position="101"/>
    </location>
    <ligand>
        <name>5-phospho-alpha-D-ribose 1-diphosphate</name>
        <dbReference type="ChEBI" id="CHEBI:58017"/>
        <note>ligand shared between dimeric partners</note>
    </ligand>
</feature>
<keyword evidence="5 6" id="KW-0665">Pyrimidine biosynthesis</keyword>
<protein>
    <recommendedName>
        <fullName evidence="2 6">Orotate phosphoribosyltransferase</fullName>
        <shortName evidence="6">OPRT</shortName>
        <shortName evidence="6">OPRTase</shortName>
        <ecNumber evidence="2 6">2.4.2.10</ecNumber>
    </recommendedName>
</protein>
<dbReference type="Pfam" id="PF00156">
    <property type="entry name" value="Pribosyltran"/>
    <property type="match status" value="1"/>
</dbReference>
<dbReference type="GO" id="GO:0044205">
    <property type="term" value="P:'de novo' UMP biosynthetic process"/>
    <property type="evidence" value="ECO:0007669"/>
    <property type="project" value="UniProtKB-UniRule"/>
</dbReference>
<dbReference type="PANTHER" id="PTHR19278">
    <property type="entry name" value="OROTATE PHOSPHORIBOSYLTRANSFERASE"/>
    <property type="match status" value="1"/>
</dbReference>
<dbReference type="GeneID" id="82149491"/>
<keyword evidence="4 6" id="KW-0808">Transferase</keyword>
<dbReference type="EMBL" id="SJSA01000001">
    <property type="protein sequence ID" value="TGG40401.1"/>
    <property type="molecule type" value="Genomic_DNA"/>
</dbReference>
<accession>A0A4Z0V6C6</accession>
<proteinExistence type="inferred from homology"/>
<evidence type="ECO:0000256" key="4">
    <source>
        <dbReference type="ARBA" id="ARBA00022679"/>
    </source>
</evidence>
<dbReference type="HAMAP" id="MF_01208">
    <property type="entry name" value="PyrE"/>
    <property type="match status" value="1"/>
</dbReference>
<dbReference type="GO" id="GO:0019856">
    <property type="term" value="P:pyrimidine nucleobase biosynthetic process"/>
    <property type="evidence" value="ECO:0007669"/>
    <property type="project" value="TreeGrafter"/>
</dbReference>
<evidence type="ECO:0000256" key="6">
    <source>
        <dbReference type="HAMAP-Rule" id="MF_01208"/>
    </source>
</evidence>
<keyword evidence="3 6" id="KW-0328">Glycosyltransferase</keyword>
<dbReference type="GO" id="GO:0004588">
    <property type="term" value="F:orotate phosphoribosyltransferase activity"/>
    <property type="evidence" value="ECO:0007669"/>
    <property type="project" value="UniProtKB-UniRule"/>
</dbReference>
<feature type="binding site" evidence="6">
    <location>
        <position position="103"/>
    </location>
    <ligand>
        <name>5-phospho-alpha-D-ribose 1-diphosphate</name>
        <dbReference type="ChEBI" id="CHEBI:58017"/>
        <note>ligand shared between dimeric partners</note>
    </ligand>
</feature>
<feature type="binding site" evidence="6">
    <location>
        <position position="127"/>
    </location>
    <ligand>
        <name>orotate</name>
        <dbReference type="ChEBI" id="CHEBI:30839"/>
    </ligand>
</feature>
<evidence type="ECO:0000313" key="9">
    <source>
        <dbReference type="Proteomes" id="UP000297635"/>
    </source>
</evidence>
<feature type="domain" description="Phosphoribosyltransferase" evidence="7">
    <location>
        <begin position="56"/>
        <end position="153"/>
    </location>
</feature>
<dbReference type="PANTHER" id="PTHR19278:SF9">
    <property type="entry name" value="URIDINE 5'-MONOPHOSPHATE SYNTHASE"/>
    <property type="match status" value="1"/>
</dbReference>
<dbReference type="RefSeq" id="WP_135471414.1">
    <property type="nucleotide sequence ID" value="NZ_CASCNC010000029.1"/>
</dbReference>
<name>A0A4Z0V6C6_9BACT</name>
<comment type="similarity">
    <text evidence="6">Belongs to the purine/pyrimidine phosphoribosyltransferase family. PyrE subfamily.</text>
</comment>
<dbReference type="InterPro" id="IPR023031">
    <property type="entry name" value="OPRT"/>
</dbReference>
<comment type="caution">
    <text evidence="8">The sequence shown here is derived from an EMBL/GenBank/DDBJ whole genome shotgun (WGS) entry which is preliminary data.</text>
</comment>
<dbReference type="EC" id="2.4.2.10" evidence="2 6"/>
<reference evidence="8 9" key="1">
    <citation type="submission" date="2019-02" db="EMBL/GenBank/DDBJ databases">
        <title>Isolation and identification of novel species under the genus Muribaculum.</title>
        <authorList>
            <person name="Miyake S."/>
            <person name="Ding Y."/>
            <person name="Low A."/>
            <person name="Soh M."/>
            <person name="Seedorf H."/>
        </authorList>
    </citation>
    <scope>NUCLEOTIDE SEQUENCE [LARGE SCALE GENOMIC DNA]</scope>
    <source>
        <strain evidence="8 9">TLL-A3</strain>
    </source>
</reference>
<feature type="binding site" description="in other chain" evidence="6">
    <location>
        <begin position="123"/>
        <end position="131"/>
    </location>
    <ligand>
        <name>5-phospho-alpha-D-ribose 1-diphosphate</name>
        <dbReference type="ChEBI" id="CHEBI:58017"/>
        <note>ligand shared between dimeric partners</note>
    </ligand>
</feature>
<feature type="binding site" evidence="6">
    <location>
        <position position="97"/>
    </location>
    <ligand>
        <name>5-phospho-alpha-D-ribose 1-diphosphate</name>
        <dbReference type="ChEBI" id="CHEBI:58017"/>
        <note>ligand shared between dimeric partners</note>
    </ligand>
</feature>